<evidence type="ECO:0000256" key="1">
    <source>
        <dbReference type="SAM" id="MobiDB-lite"/>
    </source>
</evidence>
<dbReference type="PANTHER" id="PTHR13408">
    <property type="entry name" value="DNA-DIRECTED RNA POLYMERASE III"/>
    <property type="match status" value="1"/>
</dbReference>
<evidence type="ECO:0000313" key="3">
    <source>
        <dbReference type="Proteomes" id="UP001472677"/>
    </source>
</evidence>
<keyword evidence="3" id="KW-1185">Reference proteome</keyword>
<feature type="compositionally biased region" description="Basic and acidic residues" evidence="1">
    <location>
        <begin position="214"/>
        <end position="233"/>
    </location>
</feature>
<feature type="compositionally biased region" description="Basic and acidic residues" evidence="1">
    <location>
        <begin position="110"/>
        <end position="121"/>
    </location>
</feature>
<evidence type="ECO:0000313" key="2">
    <source>
        <dbReference type="EMBL" id="KAK8583730.1"/>
    </source>
</evidence>
<sequence length="306" mass="33717">MDDDMPPPGRRKVRFAPKAPQPSRKLKLAVAKTEAIGEDTEAAQAQYLLGRFNENLTRQLPKVDKKSLVQVAIGPGAPSSSSLRTFGTRRDETSDKRTDSSQTSSLPLSSKEDRTDIRSTEPVPKIKGEYREPWDYGTYYPITLPLRRPCSGDPELLDEAEFGEAANKEYEEGTINPAKDLGLLEEAETEKMFFFQLPINLPTPKPSGSRKGKEKAESSVSSERDGALKKGRQLEELPAGRVGKMLVYKSGAVKLKLGETLFDVWPGTRGVFDQNVAVINTTDKQCCIIGELGQKAVVTLDIDTTL</sequence>
<gene>
    <name evidence="2" type="ORF">V6N12_067990</name>
</gene>
<feature type="region of interest" description="Disordered" evidence="1">
    <location>
        <begin position="201"/>
        <end position="233"/>
    </location>
</feature>
<dbReference type="PANTHER" id="PTHR13408:SF6">
    <property type="entry name" value="DNA BINDING PROTEIN"/>
    <property type="match status" value="1"/>
</dbReference>
<protein>
    <recommendedName>
        <fullName evidence="4">DNA-directed RNA polymerase III subunit RPC4</fullName>
    </recommendedName>
</protein>
<feature type="compositionally biased region" description="Basic and acidic residues" evidence="1">
    <location>
        <begin position="88"/>
        <end position="99"/>
    </location>
</feature>
<feature type="region of interest" description="Disordered" evidence="1">
    <location>
        <begin position="1"/>
        <end position="26"/>
    </location>
</feature>
<organism evidence="2 3">
    <name type="scientific">Hibiscus sabdariffa</name>
    <name type="common">roselle</name>
    <dbReference type="NCBI Taxonomy" id="183260"/>
    <lineage>
        <taxon>Eukaryota</taxon>
        <taxon>Viridiplantae</taxon>
        <taxon>Streptophyta</taxon>
        <taxon>Embryophyta</taxon>
        <taxon>Tracheophyta</taxon>
        <taxon>Spermatophyta</taxon>
        <taxon>Magnoliopsida</taxon>
        <taxon>eudicotyledons</taxon>
        <taxon>Gunneridae</taxon>
        <taxon>Pentapetalae</taxon>
        <taxon>rosids</taxon>
        <taxon>malvids</taxon>
        <taxon>Malvales</taxon>
        <taxon>Malvaceae</taxon>
        <taxon>Malvoideae</taxon>
        <taxon>Hibiscus</taxon>
    </lineage>
</organism>
<comment type="caution">
    <text evidence="2">The sequence shown here is derived from an EMBL/GenBank/DDBJ whole genome shotgun (WGS) entry which is preliminary data.</text>
</comment>
<feature type="region of interest" description="Disordered" evidence="1">
    <location>
        <begin position="71"/>
        <end position="121"/>
    </location>
</feature>
<feature type="compositionally biased region" description="Low complexity" evidence="1">
    <location>
        <begin position="100"/>
        <end position="109"/>
    </location>
</feature>
<dbReference type="Pfam" id="PF05132">
    <property type="entry name" value="RNA_pol_Rpc4"/>
    <property type="match status" value="1"/>
</dbReference>
<reference evidence="2 3" key="1">
    <citation type="journal article" date="2024" name="G3 (Bethesda)">
        <title>Genome assembly of Hibiscus sabdariffa L. provides insights into metabolisms of medicinal natural products.</title>
        <authorList>
            <person name="Kim T."/>
        </authorList>
    </citation>
    <scope>NUCLEOTIDE SEQUENCE [LARGE SCALE GENOMIC DNA]</scope>
    <source>
        <strain evidence="2">TK-2024</strain>
        <tissue evidence="2">Old leaves</tissue>
    </source>
</reference>
<proteinExistence type="predicted"/>
<dbReference type="InterPro" id="IPR007811">
    <property type="entry name" value="RPC4"/>
</dbReference>
<dbReference type="EMBL" id="JBBPBM010000005">
    <property type="protein sequence ID" value="KAK8583730.1"/>
    <property type="molecule type" value="Genomic_DNA"/>
</dbReference>
<dbReference type="Proteomes" id="UP001472677">
    <property type="component" value="Unassembled WGS sequence"/>
</dbReference>
<accession>A0ABR2FP55</accession>
<evidence type="ECO:0008006" key="4">
    <source>
        <dbReference type="Google" id="ProtNLM"/>
    </source>
</evidence>
<name>A0ABR2FP55_9ROSI</name>